<dbReference type="RefSeq" id="WP_188183606.1">
    <property type="nucleotide sequence ID" value="NZ_JACVQF010000215.1"/>
</dbReference>
<dbReference type="AlphaFoldDB" id="A0A926L743"/>
<feature type="signal peptide" evidence="1">
    <location>
        <begin position="1"/>
        <end position="33"/>
    </location>
</feature>
<dbReference type="EMBL" id="JACVQF010000215">
    <property type="protein sequence ID" value="MBD0422639.1"/>
    <property type="molecule type" value="Genomic_DNA"/>
</dbReference>
<evidence type="ECO:0000313" key="3">
    <source>
        <dbReference type="Proteomes" id="UP000621210"/>
    </source>
</evidence>
<dbReference type="Proteomes" id="UP000621210">
    <property type="component" value="Unassembled WGS sequence"/>
</dbReference>
<protein>
    <submittedName>
        <fullName evidence="2">Uncharacterized protein</fullName>
    </submittedName>
</protein>
<evidence type="ECO:0000256" key="1">
    <source>
        <dbReference type="SAM" id="SignalP"/>
    </source>
</evidence>
<reference evidence="2" key="2">
    <citation type="submission" date="2020-09" db="EMBL/GenBank/DDBJ databases">
        <authorList>
            <person name="Luo X."/>
        </authorList>
    </citation>
    <scope>NUCLEOTIDE SEQUENCE</scope>
    <source>
        <strain evidence="2">TRM S81-3</strain>
    </source>
</reference>
<sequence>MSHPTARRPVHRVVPAVAALLLGTLVLPQQRDAAPVPAARAADAALLDCAIRTAPGRPVTMTPAVTADARTIGVRATMRLTDCRASTRAGRHVRTGTAHIDGRVRADCSSVTPLGGKATVTWRDASGHRVGTSTIRAVRRTLHTSNVSDGLLNGKVTSGLMSGAKVRGSITPTSRISRCTESGLRSLSGAGRIALYR</sequence>
<gene>
    <name evidence="2" type="ORF">H0H10_26345</name>
</gene>
<proteinExistence type="predicted"/>
<accession>A0A926L743</accession>
<keyword evidence="3" id="KW-1185">Reference proteome</keyword>
<name>A0A926L743_9ACTN</name>
<comment type="caution">
    <text evidence="2">The sequence shown here is derived from an EMBL/GenBank/DDBJ whole genome shotgun (WGS) entry which is preliminary data.</text>
</comment>
<organism evidence="2 3">
    <name type="scientific">Streptomyces griseicoloratus</name>
    <dbReference type="NCBI Taxonomy" id="2752516"/>
    <lineage>
        <taxon>Bacteria</taxon>
        <taxon>Bacillati</taxon>
        <taxon>Actinomycetota</taxon>
        <taxon>Actinomycetes</taxon>
        <taxon>Kitasatosporales</taxon>
        <taxon>Streptomycetaceae</taxon>
        <taxon>Streptomyces</taxon>
    </lineage>
</organism>
<feature type="chain" id="PRO_5037518180" evidence="1">
    <location>
        <begin position="34"/>
        <end position="197"/>
    </location>
</feature>
<keyword evidence="1" id="KW-0732">Signal</keyword>
<reference evidence="2" key="1">
    <citation type="submission" date="2020-09" db="EMBL/GenBank/DDBJ databases">
        <title>Streptomyces grisecoloratus sp. nov., isolated from cotton soil.</title>
        <authorList>
            <person name="Xing L."/>
        </authorList>
    </citation>
    <scope>NUCLEOTIDE SEQUENCE</scope>
    <source>
        <strain evidence="2">TRM S81-3</strain>
    </source>
</reference>
<evidence type="ECO:0000313" key="2">
    <source>
        <dbReference type="EMBL" id="MBD0422639.1"/>
    </source>
</evidence>